<organism evidence="10 11">
    <name type="scientific">Nonlabens dokdonensis</name>
    <dbReference type="NCBI Taxonomy" id="328515"/>
    <lineage>
        <taxon>Bacteria</taxon>
        <taxon>Pseudomonadati</taxon>
        <taxon>Bacteroidota</taxon>
        <taxon>Flavobacteriia</taxon>
        <taxon>Flavobacteriales</taxon>
        <taxon>Flavobacteriaceae</taxon>
        <taxon>Nonlabens</taxon>
    </lineage>
</organism>
<dbReference type="Pfam" id="PF01734">
    <property type="entry name" value="Patatin"/>
    <property type="match status" value="1"/>
</dbReference>
<accession>A0ABX5Q0X6</accession>
<comment type="subcellular location">
    <subcellularLocation>
        <location evidence="1">Membrane</location>
    </subcellularLocation>
</comment>
<evidence type="ECO:0000256" key="6">
    <source>
        <dbReference type="PROSITE-ProRule" id="PRU01161"/>
    </source>
</evidence>
<dbReference type="PANTHER" id="PTHR14226">
    <property type="entry name" value="NEUROPATHY TARGET ESTERASE/SWISS CHEESE D.MELANOGASTER"/>
    <property type="match status" value="1"/>
</dbReference>
<gene>
    <name evidence="10" type="ORF">LX97_00704</name>
</gene>
<evidence type="ECO:0000259" key="9">
    <source>
        <dbReference type="PROSITE" id="PS51779"/>
    </source>
</evidence>
<dbReference type="Pfam" id="PF19143">
    <property type="entry name" value="Omp85_2"/>
    <property type="match status" value="1"/>
</dbReference>
<feature type="short sequence motif" description="GXSXG" evidence="6">
    <location>
        <begin position="67"/>
        <end position="71"/>
    </location>
</feature>
<dbReference type="Gene3D" id="3.10.20.310">
    <property type="entry name" value="membrane protein fhac"/>
    <property type="match status" value="1"/>
</dbReference>
<feature type="active site" description="Proton acceptor" evidence="6">
    <location>
        <position position="213"/>
    </location>
</feature>
<dbReference type="InterPro" id="IPR050301">
    <property type="entry name" value="NTE"/>
</dbReference>
<feature type="short sequence motif" description="DGA/G" evidence="6">
    <location>
        <begin position="213"/>
        <end position="215"/>
    </location>
</feature>
<feature type="chain" id="PRO_5045855136" evidence="7">
    <location>
        <begin position="24"/>
        <end position="746"/>
    </location>
</feature>
<evidence type="ECO:0000256" key="7">
    <source>
        <dbReference type="SAM" id="SignalP"/>
    </source>
</evidence>
<dbReference type="InterPro" id="IPR043864">
    <property type="entry name" value="Omp85-like_dom"/>
</dbReference>
<keyword evidence="3 6" id="KW-0442">Lipid degradation</keyword>
<dbReference type="SUPFAM" id="SSF52151">
    <property type="entry name" value="FabD/lysophospholipase-like"/>
    <property type="match status" value="1"/>
</dbReference>
<name>A0ABX5Q0X6_9FLAO</name>
<protein>
    <submittedName>
        <fullName evidence="10">NTE family protein</fullName>
    </submittedName>
</protein>
<dbReference type="EMBL" id="QKZR01000001">
    <property type="protein sequence ID" value="PZX43702.1"/>
    <property type="molecule type" value="Genomic_DNA"/>
</dbReference>
<comment type="caution">
    <text evidence="10">The sequence shown here is derived from an EMBL/GenBank/DDBJ whole genome shotgun (WGS) entry which is preliminary data.</text>
</comment>
<dbReference type="PANTHER" id="PTHR14226:SF76">
    <property type="entry name" value="NTE FAMILY PROTEIN RSSA"/>
    <property type="match status" value="1"/>
</dbReference>
<reference evidence="10 11" key="1">
    <citation type="submission" date="2018-06" db="EMBL/GenBank/DDBJ databases">
        <title>Genomic Encyclopedia of Archaeal and Bacterial Type Strains, Phase II (KMG-II): from individual species to whole genera.</title>
        <authorList>
            <person name="Goeker M."/>
        </authorList>
    </citation>
    <scope>NUCLEOTIDE SEQUENCE [LARGE SCALE GENOMIC DNA]</scope>
    <source>
        <strain evidence="10 11">DSM 17205</strain>
    </source>
</reference>
<keyword evidence="7" id="KW-0732">Signal</keyword>
<dbReference type="InterPro" id="IPR034746">
    <property type="entry name" value="POTRA"/>
</dbReference>
<feature type="domain" description="POTRA" evidence="9">
    <location>
        <begin position="332"/>
        <end position="403"/>
    </location>
</feature>
<dbReference type="PROSITE" id="PS51635">
    <property type="entry name" value="PNPLA"/>
    <property type="match status" value="1"/>
</dbReference>
<feature type="active site" description="Nucleophile" evidence="6">
    <location>
        <position position="69"/>
    </location>
</feature>
<evidence type="ECO:0000259" key="8">
    <source>
        <dbReference type="PROSITE" id="PS51635"/>
    </source>
</evidence>
<evidence type="ECO:0000313" key="11">
    <source>
        <dbReference type="Proteomes" id="UP000248584"/>
    </source>
</evidence>
<evidence type="ECO:0000256" key="4">
    <source>
        <dbReference type="ARBA" id="ARBA00023098"/>
    </source>
</evidence>
<dbReference type="InterPro" id="IPR002641">
    <property type="entry name" value="PNPLA_dom"/>
</dbReference>
<sequence length="746" mass="83393">MRKSKIILLFIVLALAKADYLLAQQNETSSRPKIGLVLSGGGAKGLAHIGTLKIIDSLGIKIDYIAGTSMGAIIGSSYASGYTGKQLDSIFKTLDFDKIISDDIPRSAKTFFERRSNEKYAITLPFKDFQVQIPSSLSKGQNIYDLLSGLLYHVKDIDDFSELPIPFLCIATDITTGEEVVLDSGYLPKAVNASGALPSLFAPVDINGKLLIDGGVTDNYPIQKLRDRGMDIIIGVDVQDDLKSLEELDSALDILSQINNFRTINDMKEKAPETDVYIMPDISSFSVVSFEKGREIIKKGELAARRQMEQLKALSATDYQKPELQIKARDSVYINDINVDGNNNYTRAYIVGRFKVKTPGKIAYDDINIAINNLQASDNFAKINYEIIGSGEDATLNIEVVESDVRNYLRLGLHYDELLRSAALINLSRKNVLFNSDIISADVIVGDNLRYNFDYYIDKGRYWSIGIHSEFLKFQKDVKASLVQEIGNIPSLGVNNIDLEYRDWTQQLYVQTRINKSINFISGAEIKTLDVFTETLTTPDPDDNDITDFSNGTLGSIYGKVLLDSYDNAFLPSSGWRIDGDFHLYLFNTEFGERFNEFSMAQLQVGRAQSFGNLTLRGNAHIGITIGDTDNSAMDFFLGGYGSRRINNLVPFFGYDFISAGGDTIIKALFEIDYEIFKKNHIIFSSNFASVEDNLFETKDWFTNARYTGYAIGYGMETFLGPIEVKYTFSPQQDDGQVFVNLGFRF</sequence>
<dbReference type="RefSeq" id="WP_015361527.1">
    <property type="nucleotide sequence ID" value="NZ_QKZR01000001.1"/>
</dbReference>
<evidence type="ECO:0000256" key="2">
    <source>
        <dbReference type="ARBA" id="ARBA00022801"/>
    </source>
</evidence>
<dbReference type="InterPro" id="IPR016035">
    <property type="entry name" value="Acyl_Trfase/lysoPLipase"/>
</dbReference>
<keyword evidence="4 6" id="KW-0443">Lipid metabolism</keyword>
<keyword evidence="11" id="KW-1185">Reference proteome</keyword>
<evidence type="ECO:0000256" key="1">
    <source>
        <dbReference type="ARBA" id="ARBA00004370"/>
    </source>
</evidence>
<evidence type="ECO:0000256" key="5">
    <source>
        <dbReference type="ARBA" id="ARBA00023136"/>
    </source>
</evidence>
<feature type="domain" description="PNPLA" evidence="8">
    <location>
        <begin position="36"/>
        <end position="226"/>
    </location>
</feature>
<keyword evidence="2 6" id="KW-0378">Hydrolase</keyword>
<evidence type="ECO:0000256" key="3">
    <source>
        <dbReference type="ARBA" id="ARBA00022963"/>
    </source>
</evidence>
<evidence type="ECO:0000313" key="10">
    <source>
        <dbReference type="EMBL" id="PZX43702.1"/>
    </source>
</evidence>
<dbReference type="PROSITE" id="PS51779">
    <property type="entry name" value="POTRA"/>
    <property type="match status" value="1"/>
</dbReference>
<keyword evidence="5" id="KW-0472">Membrane</keyword>
<feature type="signal peptide" evidence="7">
    <location>
        <begin position="1"/>
        <end position="23"/>
    </location>
</feature>
<proteinExistence type="predicted"/>
<feature type="short sequence motif" description="GXGXXG" evidence="6">
    <location>
        <begin position="40"/>
        <end position="45"/>
    </location>
</feature>
<dbReference type="Gene3D" id="3.40.1090.10">
    <property type="entry name" value="Cytosolic phospholipase A2 catalytic domain"/>
    <property type="match status" value="2"/>
</dbReference>
<dbReference type="Proteomes" id="UP000248584">
    <property type="component" value="Unassembled WGS sequence"/>
</dbReference>
<dbReference type="CDD" id="cd07205">
    <property type="entry name" value="Pat_PNPLA6_PNPLA7_NTE1_like"/>
    <property type="match status" value="1"/>
</dbReference>